<proteinExistence type="predicted"/>
<dbReference type="VEuPathDB" id="VectorBase:ACON2_035779"/>
<feature type="transmembrane region" description="Helical" evidence="2">
    <location>
        <begin position="76"/>
        <end position="100"/>
    </location>
</feature>
<dbReference type="AlphaFoldDB" id="A0A8W7PJK9"/>
<reference evidence="3" key="1">
    <citation type="submission" date="2022-08" db="UniProtKB">
        <authorList>
            <consortium name="EnsemblMetazoa"/>
        </authorList>
    </citation>
    <scope>IDENTIFICATION</scope>
</reference>
<feature type="region of interest" description="Disordered" evidence="1">
    <location>
        <begin position="111"/>
        <end position="140"/>
    </location>
</feature>
<name>A0A8W7PJK9_ANOCL</name>
<dbReference type="EnsemblMetazoa" id="ACOM032216-RA">
    <property type="protein sequence ID" value="ACOM032216-PA.1"/>
    <property type="gene ID" value="ACOM032216"/>
</dbReference>
<evidence type="ECO:0000313" key="3">
    <source>
        <dbReference type="EnsemblMetazoa" id="ACOM032216-PA.1"/>
    </source>
</evidence>
<dbReference type="Proteomes" id="UP000075882">
    <property type="component" value="Unassembled WGS sequence"/>
</dbReference>
<keyword evidence="2" id="KW-0812">Transmembrane</keyword>
<evidence type="ECO:0000256" key="2">
    <source>
        <dbReference type="SAM" id="Phobius"/>
    </source>
</evidence>
<evidence type="ECO:0000256" key="1">
    <source>
        <dbReference type="SAM" id="MobiDB-lite"/>
    </source>
</evidence>
<sequence>LKWWRCEKKSDTPKGARHCDDFSDRTTHQTEPNPTNEEQRAPRRNRCILCMWWIGRPGANQEIDAKRSHTAHSTNMSSGIVSLAVVSVVVLHVLLLLLLVPVDGAVRGPTDRHSFASAASKPPIDRPGIGRSAYGAGNGHRRPGKSYACLQDLAQTVVPPGPELAGGDDGEATMALTEDRTVVVGEDDTDADIDDDIDTVIGTNGTMAGGTPIVVRRQIDSATGPECPVARCRRVAVLTLAGVNVSTPSTAIDTTMTNPNAA</sequence>
<organism evidence="3">
    <name type="scientific">Anopheles coluzzii</name>
    <name type="common">African malaria mosquito</name>
    <dbReference type="NCBI Taxonomy" id="1518534"/>
    <lineage>
        <taxon>Eukaryota</taxon>
        <taxon>Metazoa</taxon>
        <taxon>Ecdysozoa</taxon>
        <taxon>Arthropoda</taxon>
        <taxon>Hexapoda</taxon>
        <taxon>Insecta</taxon>
        <taxon>Pterygota</taxon>
        <taxon>Neoptera</taxon>
        <taxon>Endopterygota</taxon>
        <taxon>Diptera</taxon>
        <taxon>Nematocera</taxon>
        <taxon>Culicoidea</taxon>
        <taxon>Culicidae</taxon>
        <taxon>Anophelinae</taxon>
        <taxon>Anopheles</taxon>
    </lineage>
</organism>
<keyword evidence="2" id="KW-1133">Transmembrane helix</keyword>
<accession>A0A8W7PJK9</accession>
<protein>
    <submittedName>
        <fullName evidence="3">Uncharacterized protein</fullName>
    </submittedName>
</protein>
<feature type="compositionally biased region" description="Basic and acidic residues" evidence="1">
    <location>
        <begin position="8"/>
        <end position="28"/>
    </location>
</feature>
<keyword evidence="2" id="KW-0472">Membrane</keyword>
<feature type="region of interest" description="Disordered" evidence="1">
    <location>
        <begin position="8"/>
        <end position="40"/>
    </location>
</feature>